<evidence type="ECO:0000313" key="2">
    <source>
        <dbReference type="EMBL" id="TWB33265.1"/>
    </source>
</evidence>
<accession>A0A560GH78</accession>
<feature type="region of interest" description="Disordered" evidence="1">
    <location>
        <begin position="33"/>
        <end position="62"/>
    </location>
</feature>
<dbReference type="Proteomes" id="UP000315751">
    <property type="component" value="Unassembled WGS sequence"/>
</dbReference>
<dbReference type="AlphaFoldDB" id="A0A560GH78"/>
<sequence>MGTIFVIIVGLILVLPVLAPGWFSHTRDYDPDVKKRQAQPRRYRSTEDDSSMSLSIGNMRPH</sequence>
<protein>
    <submittedName>
        <fullName evidence="2">Uncharacterized protein</fullName>
    </submittedName>
</protein>
<keyword evidence="3" id="KW-1185">Reference proteome</keyword>
<gene>
    <name evidence="2" type="ORF">FBZ90_1357</name>
</gene>
<dbReference type="RefSeq" id="WP_145736950.1">
    <property type="nucleotide sequence ID" value="NZ_VITR01000035.1"/>
</dbReference>
<name>A0A560GH78_9PROT</name>
<comment type="caution">
    <text evidence="2">The sequence shown here is derived from an EMBL/GenBank/DDBJ whole genome shotgun (WGS) entry which is preliminary data.</text>
</comment>
<proteinExistence type="predicted"/>
<reference evidence="2 3" key="1">
    <citation type="submission" date="2019-06" db="EMBL/GenBank/DDBJ databases">
        <title>Genomic Encyclopedia of Type Strains, Phase IV (KMG-V): Genome sequencing to study the core and pangenomes of soil and plant-associated prokaryotes.</title>
        <authorList>
            <person name="Whitman W."/>
        </authorList>
    </citation>
    <scope>NUCLEOTIDE SEQUENCE [LARGE SCALE GENOMIC DNA]</scope>
    <source>
        <strain evidence="2 3">BR 11622</strain>
    </source>
</reference>
<organism evidence="2 3">
    <name type="scientific">Nitrospirillum amazonense</name>
    <dbReference type="NCBI Taxonomy" id="28077"/>
    <lineage>
        <taxon>Bacteria</taxon>
        <taxon>Pseudomonadati</taxon>
        <taxon>Pseudomonadota</taxon>
        <taxon>Alphaproteobacteria</taxon>
        <taxon>Rhodospirillales</taxon>
        <taxon>Azospirillaceae</taxon>
        <taxon>Nitrospirillum</taxon>
    </lineage>
</organism>
<dbReference type="EMBL" id="VITR01000035">
    <property type="protein sequence ID" value="TWB33265.1"/>
    <property type="molecule type" value="Genomic_DNA"/>
</dbReference>
<evidence type="ECO:0000313" key="3">
    <source>
        <dbReference type="Proteomes" id="UP000315751"/>
    </source>
</evidence>
<evidence type="ECO:0000256" key="1">
    <source>
        <dbReference type="SAM" id="MobiDB-lite"/>
    </source>
</evidence>